<feature type="repeat" description="TPR" evidence="2">
    <location>
        <begin position="505"/>
        <end position="538"/>
    </location>
</feature>
<dbReference type="Proteomes" id="UP000000557">
    <property type="component" value="Chromosome"/>
</dbReference>
<dbReference type="EnsemblBacteria" id="BAC89060">
    <property type="protein sequence ID" value="BAC89060"/>
    <property type="gene ID" value="BAC89060"/>
</dbReference>
<dbReference type="InterPro" id="IPR036388">
    <property type="entry name" value="WH-like_DNA-bd_sf"/>
</dbReference>
<dbReference type="SUPFAM" id="SSF46785">
    <property type="entry name" value="Winged helix' DNA-binding domain"/>
    <property type="match status" value="1"/>
</dbReference>
<dbReference type="EMBL" id="BA000045">
    <property type="protein sequence ID" value="BAC89060.1"/>
    <property type="molecule type" value="Genomic_DNA"/>
</dbReference>
<dbReference type="PROSITE" id="PS50005">
    <property type="entry name" value="TPR"/>
    <property type="match status" value="2"/>
</dbReference>
<evidence type="ECO:0000259" key="3">
    <source>
        <dbReference type="SMART" id="SM00382"/>
    </source>
</evidence>
<dbReference type="PATRIC" id="fig|251221.4.peg.1144"/>
<dbReference type="InterPro" id="IPR036390">
    <property type="entry name" value="WH_DNA-bd_sf"/>
</dbReference>
<dbReference type="Pfam" id="PF01978">
    <property type="entry name" value="TrmB"/>
    <property type="match status" value="1"/>
</dbReference>
<dbReference type="AlphaFoldDB" id="Q7NLK4"/>
<keyword evidence="5" id="KW-1185">Reference proteome</keyword>
<accession>Q7NLK4</accession>
<proteinExistence type="predicted"/>
<dbReference type="Gene3D" id="1.25.40.10">
    <property type="entry name" value="Tetratricopeptide repeat domain"/>
    <property type="match status" value="1"/>
</dbReference>
<evidence type="ECO:0000313" key="5">
    <source>
        <dbReference type="Proteomes" id="UP000000557"/>
    </source>
</evidence>
<reference evidence="4 5" key="2">
    <citation type="journal article" date="2003" name="DNA Res.">
        <title>Complete genome structure of Gloeobacter violaceus PCC 7421, a cyanobacterium that lacks thylakoids (supplement).</title>
        <authorList>
            <person name="Nakamura Y."/>
            <person name="Kaneko T."/>
            <person name="Sato S."/>
            <person name="Mimuro M."/>
            <person name="Miyashita H."/>
            <person name="Tsuchiya T."/>
            <person name="Sasamoto S."/>
            <person name="Watanabe A."/>
            <person name="Kawashima K."/>
            <person name="Kishida Y."/>
            <person name="Kiyokawa C."/>
            <person name="Kohara M."/>
            <person name="Matsumoto M."/>
            <person name="Matsuno A."/>
            <person name="Nakazaki N."/>
            <person name="Shimpo S."/>
            <person name="Takeuchi C."/>
            <person name="Yamada M."/>
            <person name="Tabata S."/>
        </authorList>
    </citation>
    <scope>NUCLEOTIDE SEQUENCE [LARGE SCALE GENOMIC DNA]</scope>
    <source>
        <strain evidence="5">ATCC 29082 / PCC 7421</strain>
    </source>
</reference>
<dbReference type="SUPFAM" id="SSF52540">
    <property type="entry name" value="P-loop containing nucleoside triphosphate hydrolases"/>
    <property type="match status" value="1"/>
</dbReference>
<sequence>MVKQPLRYNPGFVDDEELNRYFVIRTHILTLIKETLHDNINSSNQNILIVGPRGSGKTMLVRRVASEIRSNPDLSSHWYPIVFAEESYRVTSPGEFWLEALFYVGEQTQEQRWQQAYEDLKSEMDNKRLRDRALTQLMDFADEQRKRLVLIVENLNMLLGEQLKAGDDWDLRHTMQTENRLMLLGTATQQFEAIKNIGRAWFEFFVIYKLEPLNTQECQMLWIVITGENISIEHIRPLQILTGGSPRLLSILAGFAKHLSFKELMSNLAQLIDNYTPYFKSQLDSLAPSERKVFVALLEQWDPANASEIAKAARMNTSTVSALLGRLVNRGAVTVNRESGHKKLYQAAERLFNIYYLMRQQSHPSRRVRAVVDFMIQFYKDESLVTTVVKLAEEACKLDPEDRQYHYWAYQEIIKLTSNPMIRAKLIISTPSDFTSNSVFPENIRKELYDEKIKVMEIMLKQIIQNEPENFTAMLALSLLLVLRGDSEEAEQLCRRAIQLEPANHIAWIVLGRIMVKSKRYAQAEKSLRTSIELNPYSAVAWFELGDLLERQLRMQESELAYDNAIEHSKLEDRWEVVYGMADIFCMRNKWVHGLGLLSSLITRVASDRDVLQAVSKFVVTAAAAGYTREVLELIVESNVREVLQPLEAGLRMHLNEQPLFAQEINEIGQDVLRRIREEQAMIAR</sequence>
<dbReference type="HOGENOM" id="CLU_354065_0_0_3"/>
<evidence type="ECO:0000256" key="2">
    <source>
        <dbReference type="PROSITE-ProRule" id="PRU00339"/>
    </source>
</evidence>
<dbReference type="Pfam" id="PF14559">
    <property type="entry name" value="TPR_19"/>
    <property type="match status" value="1"/>
</dbReference>
<dbReference type="SMART" id="SM00382">
    <property type="entry name" value="AAA"/>
    <property type="match status" value="1"/>
</dbReference>
<dbReference type="OrthoDB" id="524603at2"/>
<dbReference type="KEGG" id="gvi:gll1119"/>
<dbReference type="eggNOG" id="COG1672">
    <property type="taxonomic scope" value="Bacteria"/>
</dbReference>
<keyword evidence="2" id="KW-0802">TPR repeat</keyword>
<reference evidence="4 5" key="1">
    <citation type="journal article" date="2003" name="DNA Res.">
        <title>Complete genome structure of Gloeobacter violaceus PCC 7421, a cyanobacterium that lacks thylakoids.</title>
        <authorList>
            <person name="Nakamura Y."/>
            <person name="Kaneko T."/>
            <person name="Sato S."/>
            <person name="Mimuro M."/>
            <person name="Miyashita H."/>
            <person name="Tsuchiya T."/>
            <person name="Sasamoto S."/>
            <person name="Watanabe A."/>
            <person name="Kawashima K."/>
            <person name="Kishida Y."/>
            <person name="Kiyokawa C."/>
            <person name="Kohara M."/>
            <person name="Matsumoto M."/>
            <person name="Matsuno A."/>
            <person name="Nakazaki N."/>
            <person name="Shimpo S."/>
            <person name="Takeuchi C."/>
            <person name="Yamada M."/>
            <person name="Tabata S."/>
        </authorList>
    </citation>
    <scope>NUCLEOTIDE SEQUENCE [LARGE SCALE GENOMIC DNA]</scope>
    <source>
        <strain evidence="5">ATCC 29082 / PCC 7421</strain>
    </source>
</reference>
<organism evidence="4 5">
    <name type="scientific">Gloeobacter violaceus (strain ATCC 29082 / PCC 7421)</name>
    <dbReference type="NCBI Taxonomy" id="251221"/>
    <lineage>
        <taxon>Bacteria</taxon>
        <taxon>Bacillati</taxon>
        <taxon>Cyanobacteriota</taxon>
        <taxon>Cyanophyceae</taxon>
        <taxon>Gloeobacterales</taxon>
        <taxon>Gloeobacteraceae</taxon>
        <taxon>Gloeobacter</taxon>
    </lineage>
</organism>
<dbReference type="SUPFAM" id="SSF48452">
    <property type="entry name" value="TPR-like"/>
    <property type="match status" value="1"/>
</dbReference>
<dbReference type="InterPro" id="IPR019734">
    <property type="entry name" value="TPR_rpt"/>
</dbReference>
<evidence type="ECO:0000256" key="1">
    <source>
        <dbReference type="ARBA" id="ARBA00023125"/>
    </source>
</evidence>
<dbReference type="SMART" id="SM00028">
    <property type="entry name" value="TPR"/>
    <property type="match status" value="3"/>
</dbReference>
<dbReference type="InterPro" id="IPR027417">
    <property type="entry name" value="P-loop_NTPase"/>
</dbReference>
<dbReference type="STRING" id="251221.gene:10758598"/>
<dbReference type="RefSeq" id="WP_011141119.1">
    <property type="nucleotide sequence ID" value="NC_005125.1"/>
</dbReference>
<dbReference type="InterPro" id="IPR002831">
    <property type="entry name" value="Tscrpt_reg_TrmB_N"/>
</dbReference>
<dbReference type="InterPro" id="IPR011990">
    <property type="entry name" value="TPR-like_helical_dom_sf"/>
</dbReference>
<dbReference type="PANTHER" id="PTHR12558:SF13">
    <property type="entry name" value="CELL DIVISION CYCLE PROTEIN 27 HOMOLOG"/>
    <property type="match status" value="1"/>
</dbReference>
<evidence type="ECO:0000313" key="4">
    <source>
        <dbReference type="EMBL" id="BAC89060.1"/>
    </source>
</evidence>
<name>Q7NLK4_GLOVI</name>
<dbReference type="InterPro" id="IPR041664">
    <property type="entry name" value="AAA_16"/>
</dbReference>
<dbReference type="GO" id="GO:0003677">
    <property type="term" value="F:DNA binding"/>
    <property type="evidence" value="ECO:0007669"/>
    <property type="project" value="UniProtKB-KW"/>
</dbReference>
<dbReference type="PANTHER" id="PTHR12558">
    <property type="entry name" value="CELL DIVISION CYCLE 16,23,27"/>
    <property type="match status" value="1"/>
</dbReference>
<dbReference type="Gene3D" id="1.10.10.10">
    <property type="entry name" value="Winged helix-like DNA-binding domain superfamily/Winged helix DNA-binding domain"/>
    <property type="match status" value="1"/>
</dbReference>
<keyword evidence="1" id="KW-0238">DNA-binding</keyword>
<dbReference type="InterPro" id="IPR003593">
    <property type="entry name" value="AAA+_ATPase"/>
</dbReference>
<dbReference type="Gene3D" id="3.40.50.300">
    <property type="entry name" value="P-loop containing nucleotide triphosphate hydrolases"/>
    <property type="match status" value="1"/>
</dbReference>
<gene>
    <name evidence="4" type="ordered locus">gll1119</name>
</gene>
<dbReference type="InParanoid" id="Q7NLK4"/>
<protein>
    <submittedName>
        <fullName evidence="4">Gll1119 protein</fullName>
    </submittedName>
</protein>
<feature type="domain" description="AAA+ ATPase" evidence="3">
    <location>
        <begin position="43"/>
        <end position="212"/>
    </location>
</feature>
<dbReference type="Pfam" id="PF13191">
    <property type="entry name" value="AAA_16"/>
    <property type="match status" value="1"/>
</dbReference>
<dbReference type="eggNOG" id="COG0457">
    <property type="taxonomic scope" value="Bacteria"/>
</dbReference>
<feature type="repeat" description="TPR" evidence="2">
    <location>
        <begin position="471"/>
        <end position="504"/>
    </location>
</feature>